<evidence type="ECO:0000313" key="1">
    <source>
        <dbReference type="EMBL" id="PXX78859.1"/>
    </source>
</evidence>
<organism evidence="1 2">
    <name type="scientific">Rivihabitans pingtungensis</name>
    <dbReference type="NCBI Taxonomy" id="1054498"/>
    <lineage>
        <taxon>Bacteria</taxon>
        <taxon>Pseudomonadati</taxon>
        <taxon>Pseudomonadota</taxon>
        <taxon>Betaproteobacteria</taxon>
        <taxon>Neisseriales</taxon>
        <taxon>Aquaspirillaceae</taxon>
        <taxon>Rivihabitans</taxon>
    </lineage>
</organism>
<proteinExistence type="predicted"/>
<dbReference type="InterPro" id="IPR021317">
    <property type="entry name" value="DUF2917"/>
</dbReference>
<dbReference type="EMBL" id="QJKI01000009">
    <property type="protein sequence ID" value="PXX78859.1"/>
    <property type="molecule type" value="Genomic_DNA"/>
</dbReference>
<gene>
    <name evidence="1" type="ORF">DFR34_10983</name>
</gene>
<keyword evidence="2" id="KW-1185">Reference proteome</keyword>
<evidence type="ECO:0000313" key="2">
    <source>
        <dbReference type="Proteomes" id="UP000247555"/>
    </source>
</evidence>
<protein>
    <recommendedName>
        <fullName evidence="3">DUF2917 family protein</fullName>
    </recommendedName>
</protein>
<accession>A0A318KM82</accession>
<name>A0A318KM82_9NEIS</name>
<dbReference type="Pfam" id="PF11142">
    <property type="entry name" value="DUF2917"/>
    <property type="match status" value="1"/>
</dbReference>
<reference evidence="1 2" key="1">
    <citation type="submission" date="2018-05" db="EMBL/GenBank/DDBJ databases">
        <title>Genomic Encyclopedia of Type Strains, Phase IV (KMG-IV): sequencing the most valuable type-strain genomes for metagenomic binning, comparative biology and taxonomic classification.</title>
        <authorList>
            <person name="Goeker M."/>
        </authorList>
    </citation>
    <scope>NUCLEOTIDE SEQUENCE [LARGE SCALE GENOMIC DNA]</scope>
    <source>
        <strain evidence="1 2">DSM 29661</strain>
    </source>
</reference>
<sequence>MRASGDFRVVVGAGELVRLDCDAPVRVLCEQGALWITSSAAAEDICLSAGQQAQGCQGVVLLEGEGVLRVSLLDAPARQACSRPTGLVDCAT</sequence>
<evidence type="ECO:0008006" key="3">
    <source>
        <dbReference type="Google" id="ProtNLM"/>
    </source>
</evidence>
<comment type="caution">
    <text evidence="1">The sequence shown here is derived from an EMBL/GenBank/DDBJ whole genome shotgun (WGS) entry which is preliminary data.</text>
</comment>
<dbReference type="RefSeq" id="WP_158281783.1">
    <property type="nucleotide sequence ID" value="NZ_DAIMVG010000002.1"/>
</dbReference>
<dbReference type="AlphaFoldDB" id="A0A318KM82"/>
<dbReference type="Proteomes" id="UP000247555">
    <property type="component" value="Unassembled WGS sequence"/>
</dbReference>